<dbReference type="EMBL" id="JABUFE010000002">
    <property type="protein sequence ID" value="NSX54111.1"/>
    <property type="molecule type" value="Genomic_DNA"/>
</dbReference>
<evidence type="ECO:0000313" key="1">
    <source>
        <dbReference type="EMBL" id="NSX54111.1"/>
    </source>
</evidence>
<proteinExistence type="predicted"/>
<sequence>MTLIRQDADTICAGFPGAIQAHPPELVSWKVGGKMFACFGGERDMNGVSVKCPDVDTATMLIDTGTAIRAPYFHKSWVRLPFDTTTKDEMVHRLGVSYDVIRKSLPKSVRDPLPARKVS</sequence>
<dbReference type="RefSeq" id="WP_174135790.1">
    <property type="nucleotide sequence ID" value="NZ_JABUFE010000002.1"/>
</dbReference>
<protein>
    <submittedName>
        <fullName evidence="1">MmcQ/YjbR family DNA-binding protein</fullName>
    </submittedName>
</protein>
<keyword evidence="2" id="KW-1185">Reference proteome</keyword>
<keyword evidence="1" id="KW-0238">DNA-binding</keyword>
<accession>A0ABX2IV14</accession>
<organism evidence="1 2">
    <name type="scientific">Parasulfitobacter algicola</name>
    <dbReference type="NCBI Taxonomy" id="2614809"/>
    <lineage>
        <taxon>Bacteria</taxon>
        <taxon>Pseudomonadati</taxon>
        <taxon>Pseudomonadota</taxon>
        <taxon>Alphaproteobacteria</taxon>
        <taxon>Rhodobacterales</taxon>
        <taxon>Roseobacteraceae</taxon>
        <taxon>Parasulfitobacter</taxon>
    </lineage>
</organism>
<evidence type="ECO:0000313" key="2">
    <source>
        <dbReference type="Proteomes" id="UP000777935"/>
    </source>
</evidence>
<dbReference type="Pfam" id="PF04237">
    <property type="entry name" value="YjbR"/>
    <property type="match status" value="1"/>
</dbReference>
<dbReference type="Gene3D" id="3.90.1150.30">
    <property type="match status" value="1"/>
</dbReference>
<gene>
    <name evidence="1" type="ORF">HRQ87_04770</name>
</gene>
<dbReference type="InterPro" id="IPR058532">
    <property type="entry name" value="YjbR/MT2646/Rv2570-like"/>
</dbReference>
<reference evidence="1 2" key="1">
    <citation type="submission" date="2020-06" db="EMBL/GenBank/DDBJ databases">
        <title>Sulfitobacter algicola sp. nov., isolated from green algae.</title>
        <authorList>
            <person name="Wang C."/>
        </authorList>
    </citation>
    <scope>NUCLEOTIDE SEQUENCE [LARGE SCALE GENOMIC DNA]</scope>
    <source>
        <strain evidence="1 2">1151</strain>
    </source>
</reference>
<dbReference type="InterPro" id="IPR038056">
    <property type="entry name" value="YjbR-like_sf"/>
</dbReference>
<comment type="caution">
    <text evidence="1">The sequence shown here is derived from an EMBL/GenBank/DDBJ whole genome shotgun (WGS) entry which is preliminary data.</text>
</comment>
<name>A0ABX2IV14_9RHOB</name>
<dbReference type="GO" id="GO:0003677">
    <property type="term" value="F:DNA binding"/>
    <property type="evidence" value="ECO:0007669"/>
    <property type="project" value="UniProtKB-KW"/>
</dbReference>
<dbReference type="SUPFAM" id="SSF142906">
    <property type="entry name" value="YjbR-like"/>
    <property type="match status" value="1"/>
</dbReference>
<dbReference type="Proteomes" id="UP000777935">
    <property type="component" value="Unassembled WGS sequence"/>
</dbReference>